<organism evidence="9 10">
    <name type="scientific">Tangfeifania diversioriginum</name>
    <dbReference type="NCBI Taxonomy" id="1168035"/>
    <lineage>
        <taxon>Bacteria</taxon>
        <taxon>Pseudomonadati</taxon>
        <taxon>Bacteroidota</taxon>
        <taxon>Bacteroidia</taxon>
        <taxon>Marinilabiliales</taxon>
        <taxon>Prolixibacteraceae</taxon>
        <taxon>Tangfeifania</taxon>
    </lineage>
</organism>
<dbReference type="STRING" id="1168035.SAMN05444280_11673"/>
<dbReference type="Proteomes" id="UP000184050">
    <property type="component" value="Unassembled WGS sequence"/>
</dbReference>
<dbReference type="InterPro" id="IPR020568">
    <property type="entry name" value="Ribosomal_Su5_D2-typ_SF"/>
</dbReference>
<evidence type="ECO:0000256" key="2">
    <source>
        <dbReference type="ARBA" id="ARBA00022694"/>
    </source>
</evidence>
<dbReference type="PROSITE" id="PS00648">
    <property type="entry name" value="RIBONUCLEASE_P"/>
    <property type="match status" value="1"/>
</dbReference>
<dbReference type="GO" id="GO:0042781">
    <property type="term" value="F:3'-tRNA processing endoribonuclease activity"/>
    <property type="evidence" value="ECO:0007669"/>
    <property type="project" value="TreeGrafter"/>
</dbReference>
<dbReference type="GO" id="GO:0030677">
    <property type="term" value="C:ribonuclease P complex"/>
    <property type="evidence" value="ECO:0007669"/>
    <property type="project" value="TreeGrafter"/>
</dbReference>
<keyword evidence="10" id="KW-1185">Reference proteome</keyword>
<dbReference type="Pfam" id="PF00825">
    <property type="entry name" value="Ribonuclease_P"/>
    <property type="match status" value="1"/>
</dbReference>
<reference evidence="9 10" key="1">
    <citation type="submission" date="2016-11" db="EMBL/GenBank/DDBJ databases">
        <authorList>
            <person name="Jaros S."/>
            <person name="Januszkiewicz K."/>
            <person name="Wedrychowicz H."/>
        </authorList>
    </citation>
    <scope>NUCLEOTIDE SEQUENCE [LARGE SCALE GENOMIC DNA]</scope>
    <source>
        <strain evidence="9 10">DSM 27063</strain>
    </source>
</reference>
<dbReference type="InterPro" id="IPR014721">
    <property type="entry name" value="Ribsml_uS5_D2-typ_fold_subgr"/>
</dbReference>
<dbReference type="GO" id="GO:0000049">
    <property type="term" value="F:tRNA binding"/>
    <property type="evidence" value="ECO:0007669"/>
    <property type="project" value="UniProtKB-UniRule"/>
</dbReference>
<sequence>MVDGLFLSLMKNEAAGESQLKTRFTLKKEERLCSKKQFDKLFAEGNTFLVYPLKVVFTETEFDGSYPAKAAFAASKRLFKRAVKRNLIKRRMREAYRLNKPGFYSRIKQKKVAVIFIYIGKGIVEYQRVDKAMKTALDKIATKIQA</sequence>
<evidence type="ECO:0000256" key="5">
    <source>
        <dbReference type="ARBA" id="ARBA00022801"/>
    </source>
</evidence>
<evidence type="ECO:0000256" key="8">
    <source>
        <dbReference type="NCBIfam" id="TIGR00188"/>
    </source>
</evidence>
<gene>
    <name evidence="7" type="primary">rnpA</name>
    <name evidence="9" type="ORF">SAMN05444280_11673</name>
</gene>
<dbReference type="Gene3D" id="3.30.230.10">
    <property type="match status" value="1"/>
</dbReference>
<dbReference type="InterPro" id="IPR020539">
    <property type="entry name" value="RNase_P_CS"/>
</dbReference>
<keyword evidence="3 7" id="KW-0540">Nuclease</keyword>
<dbReference type="AlphaFoldDB" id="A0A1M6IEG7"/>
<dbReference type="GO" id="GO:0004526">
    <property type="term" value="F:ribonuclease P activity"/>
    <property type="evidence" value="ECO:0007669"/>
    <property type="project" value="UniProtKB-UniRule"/>
</dbReference>
<comment type="similarity">
    <text evidence="7">Belongs to the RnpA family.</text>
</comment>
<dbReference type="PANTHER" id="PTHR33992">
    <property type="entry name" value="RIBONUCLEASE P PROTEIN COMPONENT"/>
    <property type="match status" value="1"/>
</dbReference>
<comment type="function">
    <text evidence="1 7">RNaseP catalyzes the removal of the 5'-leader sequence from pre-tRNA to produce the mature 5'-terminus. It can also cleave other RNA substrates such as 4.5S RNA. The protein component plays an auxiliary but essential role in vivo by binding to the 5'-leader sequence and broadening the substrate specificity of the ribozyme.</text>
</comment>
<dbReference type="GO" id="GO:0001682">
    <property type="term" value="P:tRNA 5'-leader removal"/>
    <property type="evidence" value="ECO:0007669"/>
    <property type="project" value="UniProtKB-UniRule"/>
</dbReference>
<dbReference type="SUPFAM" id="SSF54211">
    <property type="entry name" value="Ribosomal protein S5 domain 2-like"/>
    <property type="match status" value="1"/>
</dbReference>
<evidence type="ECO:0000313" key="10">
    <source>
        <dbReference type="Proteomes" id="UP000184050"/>
    </source>
</evidence>
<evidence type="ECO:0000313" key="9">
    <source>
        <dbReference type="EMBL" id="SHJ32842.1"/>
    </source>
</evidence>
<evidence type="ECO:0000256" key="7">
    <source>
        <dbReference type="HAMAP-Rule" id="MF_00227"/>
    </source>
</evidence>
<evidence type="ECO:0000256" key="6">
    <source>
        <dbReference type="ARBA" id="ARBA00022884"/>
    </source>
</evidence>
<accession>A0A1M6IEG7</accession>
<keyword evidence="5 7" id="KW-0378">Hydrolase</keyword>
<keyword evidence="6 7" id="KW-0694">RNA-binding</keyword>
<evidence type="ECO:0000256" key="3">
    <source>
        <dbReference type="ARBA" id="ARBA00022722"/>
    </source>
</evidence>
<proteinExistence type="inferred from homology"/>
<dbReference type="PANTHER" id="PTHR33992:SF1">
    <property type="entry name" value="RIBONUCLEASE P PROTEIN COMPONENT"/>
    <property type="match status" value="1"/>
</dbReference>
<comment type="catalytic activity">
    <reaction evidence="7">
        <text>Endonucleolytic cleavage of RNA, removing 5'-extranucleotides from tRNA precursor.</text>
        <dbReference type="EC" id="3.1.26.5"/>
    </reaction>
</comment>
<dbReference type="NCBIfam" id="TIGR00188">
    <property type="entry name" value="rnpA"/>
    <property type="match status" value="1"/>
</dbReference>
<keyword evidence="2 7" id="KW-0819">tRNA processing</keyword>
<dbReference type="EC" id="3.1.26.5" evidence="7 8"/>
<dbReference type="InterPro" id="IPR000100">
    <property type="entry name" value="RNase_P"/>
</dbReference>
<comment type="subunit">
    <text evidence="7">Consists of a catalytic RNA component (M1 or rnpB) and a protein subunit.</text>
</comment>
<protein>
    <recommendedName>
        <fullName evidence="7 8">Ribonuclease P protein component</fullName>
        <shortName evidence="7">RNase P protein</shortName>
        <shortName evidence="7">RNaseP protein</shortName>
        <ecNumber evidence="7 8">3.1.26.5</ecNumber>
    </recommendedName>
    <alternativeName>
        <fullName evidence="7">Protein C5</fullName>
    </alternativeName>
</protein>
<dbReference type="HAMAP" id="MF_00227">
    <property type="entry name" value="RNase_P"/>
    <property type="match status" value="1"/>
</dbReference>
<name>A0A1M6IEG7_9BACT</name>
<evidence type="ECO:0000256" key="1">
    <source>
        <dbReference type="ARBA" id="ARBA00002663"/>
    </source>
</evidence>
<dbReference type="EMBL" id="FQZE01000016">
    <property type="protein sequence ID" value="SHJ32842.1"/>
    <property type="molecule type" value="Genomic_DNA"/>
</dbReference>
<keyword evidence="4 7" id="KW-0255">Endonuclease</keyword>
<evidence type="ECO:0000256" key="4">
    <source>
        <dbReference type="ARBA" id="ARBA00022759"/>
    </source>
</evidence>